<gene>
    <name evidence="8" type="ORF">HOP60_09040</name>
</gene>
<feature type="transmembrane region" description="Helical" evidence="7">
    <location>
        <begin position="225"/>
        <end position="242"/>
    </location>
</feature>
<reference evidence="8 9" key="1">
    <citation type="journal article" date="2021" name="Front. Microbiol.">
        <title>Aerobic Denitrification and Heterotrophic Sulfur Oxidation in the Genus Halomonas Revealed by Six Novel Species Characterizations and Genome-Based Analysis.</title>
        <authorList>
            <person name="Wang L."/>
            <person name="Shao Z."/>
        </authorList>
    </citation>
    <scope>NUCLEOTIDE SEQUENCE [LARGE SCALE GENOMIC DNA]</scope>
    <source>
        <strain evidence="8 9">MCCC 1A05748</strain>
    </source>
</reference>
<dbReference type="Pfam" id="PF03601">
    <property type="entry name" value="Cons_hypoth698"/>
    <property type="match status" value="1"/>
</dbReference>
<comment type="similarity">
    <text evidence="2">Belongs to the UPF0324 family.</text>
</comment>
<dbReference type="PANTHER" id="PTHR30106:SF2">
    <property type="entry name" value="UPF0324 INNER MEMBRANE PROTEIN YEIH"/>
    <property type="match status" value="1"/>
</dbReference>
<dbReference type="InterPro" id="IPR018383">
    <property type="entry name" value="UPF0324_pro"/>
</dbReference>
<keyword evidence="5 7" id="KW-1133">Transmembrane helix</keyword>
<feature type="transmembrane region" description="Helical" evidence="7">
    <location>
        <begin position="317"/>
        <end position="339"/>
    </location>
</feature>
<dbReference type="PANTHER" id="PTHR30106">
    <property type="entry name" value="INNER MEMBRANE PROTEIN YEIH-RELATED"/>
    <property type="match status" value="1"/>
</dbReference>
<dbReference type="Proteomes" id="UP001320154">
    <property type="component" value="Unassembled WGS sequence"/>
</dbReference>
<dbReference type="EMBL" id="JABFTQ010000005">
    <property type="protein sequence ID" value="MCE8046880.1"/>
    <property type="molecule type" value="Genomic_DNA"/>
</dbReference>
<keyword evidence="6 7" id="KW-0472">Membrane</keyword>
<name>A0ABS9B4H6_9GAMM</name>
<organism evidence="8 9">
    <name type="scientific">Billgrantia desiderata</name>
    <dbReference type="NCBI Taxonomy" id="52021"/>
    <lineage>
        <taxon>Bacteria</taxon>
        <taxon>Pseudomonadati</taxon>
        <taxon>Pseudomonadota</taxon>
        <taxon>Gammaproteobacteria</taxon>
        <taxon>Oceanospirillales</taxon>
        <taxon>Halomonadaceae</taxon>
        <taxon>Billgrantia</taxon>
    </lineage>
</organism>
<protein>
    <submittedName>
        <fullName evidence="8">Sulfate exporter family transporter</fullName>
    </submittedName>
</protein>
<evidence type="ECO:0000313" key="8">
    <source>
        <dbReference type="EMBL" id="MCE8046880.1"/>
    </source>
</evidence>
<feature type="transmembrane region" description="Helical" evidence="7">
    <location>
        <begin position="18"/>
        <end position="35"/>
    </location>
</feature>
<evidence type="ECO:0000256" key="2">
    <source>
        <dbReference type="ARBA" id="ARBA00007977"/>
    </source>
</evidence>
<feature type="transmembrane region" description="Helical" evidence="7">
    <location>
        <begin position="94"/>
        <end position="116"/>
    </location>
</feature>
<evidence type="ECO:0000256" key="4">
    <source>
        <dbReference type="ARBA" id="ARBA00022692"/>
    </source>
</evidence>
<feature type="transmembrane region" description="Helical" evidence="7">
    <location>
        <begin position="128"/>
        <end position="148"/>
    </location>
</feature>
<keyword evidence="3" id="KW-1003">Cell membrane</keyword>
<evidence type="ECO:0000256" key="7">
    <source>
        <dbReference type="SAM" id="Phobius"/>
    </source>
</evidence>
<feature type="transmembrane region" description="Helical" evidence="7">
    <location>
        <begin position="262"/>
        <end position="281"/>
    </location>
</feature>
<accession>A0ABS9B4H6</accession>
<evidence type="ECO:0000256" key="3">
    <source>
        <dbReference type="ARBA" id="ARBA00022475"/>
    </source>
</evidence>
<feature type="transmembrane region" description="Helical" evidence="7">
    <location>
        <begin position="192"/>
        <end position="213"/>
    </location>
</feature>
<evidence type="ECO:0000256" key="1">
    <source>
        <dbReference type="ARBA" id="ARBA00004651"/>
    </source>
</evidence>
<feature type="transmembrane region" description="Helical" evidence="7">
    <location>
        <begin position="160"/>
        <end position="180"/>
    </location>
</feature>
<sequence length="341" mass="35927">MRSPITFSRAVADRFPQVMPGVLICITVALAATFIADHYGGPTLLYALLFGMALHFLSEEGRSVAGIEFAARPILRFGVALLGVRITVEQVTSLGSGPIVIVVAGVVLTILMGVLLARLMGLHREIGLLTGGAVAICGASAALALSAVMPKNDNSERNTILTVVGVTTLSTAAMVIYPLITSVLSFTDQQAGVFLGGTIHDVAQVVGAGYMISEEAGDVSTFVKLMRVAMLVPVVICFILLFRKSERSEVQSRTPKLPGFLVAFVLLVIINSLGVIPASVGDSMTDLSRWCLVTAIAALGIKTSFQKLAVVGWKPVILMLAETLFLLGLVLAFILFGVVSL</sequence>
<comment type="caution">
    <text evidence="8">The sequence shown here is derived from an EMBL/GenBank/DDBJ whole genome shotgun (WGS) entry which is preliminary data.</text>
</comment>
<comment type="subcellular location">
    <subcellularLocation>
        <location evidence="1">Cell membrane</location>
        <topology evidence="1">Multi-pass membrane protein</topology>
    </subcellularLocation>
</comment>
<keyword evidence="9" id="KW-1185">Reference proteome</keyword>
<evidence type="ECO:0000256" key="6">
    <source>
        <dbReference type="ARBA" id="ARBA00023136"/>
    </source>
</evidence>
<evidence type="ECO:0000256" key="5">
    <source>
        <dbReference type="ARBA" id="ARBA00022989"/>
    </source>
</evidence>
<evidence type="ECO:0000313" key="9">
    <source>
        <dbReference type="Proteomes" id="UP001320154"/>
    </source>
</evidence>
<keyword evidence="4 7" id="KW-0812">Transmembrane</keyword>
<proteinExistence type="inferred from homology"/>